<reference evidence="2 3" key="1">
    <citation type="submission" date="2018-02" db="EMBL/GenBank/DDBJ databases">
        <title>The draft genome of Phyllobacterium sp. 1N-3.</title>
        <authorList>
            <person name="Liu L."/>
            <person name="Li L."/>
            <person name="Zhang X."/>
            <person name="Wang T."/>
            <person name="Liang L."/>
        </authorList>
    </citation>
    <scope>NUCLEOTIDE SEQUENCE [LARGE SCALE GENOMIC DNA]</scope>
    <source>
        <strain evidence="2 3">1N-3</strain>
    </source>
</reference>
<evidence type="ECO:0000256" key="1">
    <source>
        <dbReference type="SAM" id="MobiDB-lite"/>
    </source>
</evidence>
<gene>
    <name evidence="2" type="ORF">C5748_22020</name>
</gene>
<evidence type="ECO:0000313" key="3">
    <source>
        <dbReference type="Proteomes" id="UP000239434"/>
    </source>
</evidence>
<organism evidence="2 3">
    <name type="scientific">Phyllobacterium phragmitis</name>
    <dbReference type="NCBI Taxonomy" id="2670329"/>
    <lineage>
        <taxon>Bacteria</taxon>
        <taxon>Pseudomonadati</taxon>
        <taxon>Pseudomonadota</taxon>
        <taxon>Alphaproteobacteria</taxon>
        <taxon>Hyphomicrobiales</taxon>
        <taxon>Phyllobacteriaceae</taxon>
        <taxon>Phyllobacterium</taxon>
    </lineage>
</organism>
<feature type="region of interest" description="Disordered" evidence="1">
    <location>
        <begin position="43"/>
        <end position="66"/>
    </location>
</feature>
<dbReference type="Proteomes" id="UP000239434">
    <property type="component" value="Unassembled WGS sequence"/>
</dbReference>
<dbReference type="AlphaFoldDB" id="A0A2S9ILF4"/>
<name>A0A2S9ILF4_9HYPH</name>
<keyword evidence="3" id="KW-1185">Reference proteome</keyword>
<sequence>MKERTLKREFIVKSVDDEDVDENGILKDGGRVRKSLLFIDGKSDPGRETAAKSMKDASDAAKAREDAARERWLDRLNGGSAA</sequence>
<protein>
    <submittedName>
        <fullName evidence="2">Uncharacterized protein</fullName>
    </submittedName>
</protein>
<evidence type="ECO:0000313" key="2">
    <source>
        <dbReference type="EMBL" id="PRD41366.1"/>
    </source>
</evidence>
<dbReference type="EMBL" id="PVBR01000021">
    <property type="protein sequence ID" value="PRD41366.1"/>
    <property type="molecule type" value="Genomic_DNA"/>
</dbReference>
<proteinExistence type="predicted"/>
<comment type="caution">
    <text evidence="2">The sequence shown here is derived from an EMBL/GenBank/DDBJ whole genome shotgun (WGS) entry which is preliminary data.</text>
</comment>
<accession>A0A2S9ILF4</accession>